<protein>
    <recommendedName>
        <fullName evidence="8">M23ase beta-sheet core domain-containing protein</fullName>
    </recommendedName>
</protein>
<feature type="transmembrane region" description="Helical" evidence="7">
    <location>
        <begin position="95"/>
        <end position="113"/>
    </location>
</feature>
<dbReference type="InterPro" id="IPR004937">
    <property type="entry name" value="Urea_transporter"/>
</dbReference>
<evidence type="ECO:0000256" key="5">
    <source>
        <dbReference type="ARBA" id="ARBA00022989"/>
    </source>
</evidence>
<dbReference type="Gene3D" id="1.10.3430.10">
    <property type="entry name" value="Ammonium transporter AmtB like domains"/>
    <property type="match status" value="1"/>
</dbReference>
<keyword evidence="3" id="KW-1003">Cell membrane</keyword>
<keyword evidence="6 7" id="KW-0472">Membrane</keyword>
<comment type="caution">
    <text evidence="9">The sequence shown here is derived from an EMBL/GenBank/DDBJ whole genome shotgun (WGS) entry which is preliminary data.</text>
</comment>
<organism evidence="9">
    <name type="scientific">bioreactor metagenome</name>
    <dbReference type="NCBI Taxonomy" id="1076179"/>
    <lineage>
        <taxon>unclassified sequences</taxon>
        <taxon>metagenomes</taxon>
        <taxon>ecological metagenomes</taxon>
    </lineage>
</organism>
<dbReference type="Pfam" id="PF03253">
    <property type="entry name" value="UT"/>
    <property type="match status" value="1"/>
</dbReference>
<evidence type="ECO:0000256" key="7">
    <source>
        <dbReference type="SAM" id="Phobius"/>
    </source>
</evidence>
<gene>
    <name evidence="9" type="ORF">SDC9_35400</name>
</gene>
<dbReference type="SUPFAM" id="SSF51261">
    <property type="entry name" value="Duplicated hybrid motif"/>
    <property type="match status" value="1"/>
</dbReference>
<sequence length="700" mass="79493">MAIAVMLATFLNFYAGLSGLFAVIITVLLANSLGFDKVQLRNGILSFNALITGIGLGTFFDPGIVFFTLLALSSVLTLILSVALGGWLFKYGLPFLSIPFILAFWFVVLPSSLYENLGLTQRNIFWINEMYSVGGSSLLSIYQYIESWELNKLLEIYLRSLSSIFFQNNLITGIIIALALLISSRIFFSLSVIGFISAYIFAQFSGSEAASITYYNIGANFMMVAIAMGGFFVIPSKSSYLWTILLVPLTSIVLVFFTKLFSFIQLPVFSLPYSIITILFVHFLQQRSSQKKLVLTPIQHYSPETNLYAYLNNKERLNRFLFYPVQLPFWGEWTVTQGHDGAFTHKDEWGKAFDFMVLDDEKKSYKSTGLTCDDYYCFGKPVTAPADGFVMDVVEHIEDNAIGEVNTTHNWGNSIVVQHITGLYSQISHLKKGSVKVKKGDFVKCGDVVAQCGNSGRSPYPHLHFQLQHYPVIGSKTVDYPISYFINIQNKSLEQFSRPEVNTVVTNLRQHPFLYNAFNILPDTNLKIYTKDENGNEKTEHWDAYTDAFNYKYLHSRETDAVAYYTCDNMMFYFTAFYGSRKSLLYYFFLSAYKVLLSETNIPVDDNIPIHLLENKKLISSLNDFTAPFFNFLKAGYTEKVEQIDHSLDTSEIEIKTEISISTFGKKSVKAKSKIRINQHGLDSFDYISDKKVIHAKRLI</sequence>
<dbReference type="AlphaFoldDB" id="A0A644VDE4"/>
<accession>A0A644VDE4</accession>
<evidence type="ECO:0000256" key="2">
    <source>
        <dbReference type="ARBA" id="ARBA00005914"/>
    </source>
</evidence>
<dbReference type="InterPro" id="IPR011055">
    <property type="entry name" value="Dup_hybrid_motif"/>
</dbReference>
<feature type="transmembrane region" description="Helical" evidence="7">
    <location>
        <begin position="214"/>
        <end position="234"/>
    </location>
</feature>
<dbReference type="EMBL" id="VSSQ01000278">
    <property type="protein sequence ID" value="MPL89366.1"/>
    <property type="molecule type" value="Genomic_DNA"/>
</dbReference>
<evidence type="ECO:0000259" key="8">
    <source>
        <dbReference type="Pfam" id="PF01551"/>
    </source>
</evidence>
<feature type="transmembrane region" description="Helical" evidence="7">
    <location>
        <begin position="264"/>
        <end position="284"/>
    </location>
</feature>
<dbReference type="CDD" id="cd12797">
    <property type="entry name" value="M23_peptidase"/>
    <property type="match status" value="1"/>
</dbReference>
<feature type="transmembrane region" description="Helical" evidence="7">
    <location>
        <begin position="6"/>
        <end position="30"/>
    </location>
</feature>
<feature type="transmembrane region" description="Helical" evidence="7">
    <location>
        <begin position="157"/>
        <end position="180"/>
    </location>
</feature>
<keyword evidence="4 7" id="KW-0812">Transmembrane</keyword>
<evidence type="ECO:0000256" key="3">
    <source>
        <dbReference type="ARBA" id="ARBA00022475"/>
    </source>
</evidence>
<name>A0A644VDE4_9ZZZZ</name>
<keyword evidence="5 7" id="KW-1133">Transmembrane helix</keyword>
<dbReference type="GO" id="GO:0015204">
    <property type="term" value="F:urea transmembrane transporter activity"/>
    <property type="evidence" value="ECO:0007669"/>
    <property type="project" value="InterPro"/>
</dbReference>
<feature type="domain" description="M23ase beta-sheet core" evidence="8">
    <location>
        <begin position="379"/>
        <end position="469"/>
    </location>
</feature>
<feature type="transmembrane region" description="Helical" evidence="7">
    <location>
        <begin position="186"/>
        <end position="202"/>
    </location>
</feature>
<reference evidence="9" key="1">
    <citation type="submission" date="2019-08" db="EMBL/GenBank/DDBJ databases">
        <authorList>
            <person name="Kucharzyk K."/>
            <person name="Murdoch R.W."/>
            <person name="Higgins S."/>
            <person name="Loffler F."/>
        </authorList>
    </citation>
    <scope>NUCLEOTIDE SEQUENCE</scope>
</reference>
<evidence type="ECO:0000256" key="1">
    <source>
        <dbReference type="ARBA" id="ARBA00004651"/>
    </source>
</evidence>
<proteinExistence type="inferred from homology"/>
<dbReference type="InterPro" id="IPR016047">
    <property type="entry name" value="M23ase_b-sheet_dom"/>
</dbReference>
<dbReference type="Gene3D" id="2.70.70.10">
    <property type="entry name" value="Glucose Permease (Domain IIA)"/>
    <property type="match status" value="1"/>
</dbReference>
<evidence type="ECO:0000256" key="6">
    <source>
        <dbReference type="ARBA" id="ARBA00023136"/>
    </source>
</evidence>
<comment type="subcellular location">
    <subcellularLocation>
        <location evidence="1">Cell membrane</location>
        <topology evidence="1">Multi-pass membrane protein</topology>
    </subcellularLocation>
</comment>
<dbReference type="PANTHER" id="PTHR10464">
    <property type="entry name" value="UREA TRANSPORTER"/>
    <property type="match status" value="1"/>
</dbReference>
<dbReference type="InterPro" id="IPR029020">
    <property type="entry name" value="Ammonium/urea_transptr"/>
</dbReference>
<evidence type="ECO:0000256" key="4">
    <source>
        <dbReference type="ARBA" id="ARBA00022692"/>
    </source>
</evidence>
<feature type="transmembrane region" description="Helical" evidence="7">
    <location>
        <begin position="240"/>
        <end position="257"/>
    </location>
</feature>
<dbReference type="Pfam" id="PF01551">
    <property type="entry name" value="Peptidase_M23"/>
    <property type="match status" value="1"/>
</dbReference>
<feature type="transmembrane region" description="Helical" evidence="7">
    <location>
        <begin position="42"/>
        <end position="60"/>
    </location>
</feature>
<dbReference type="PANTHER" id="PTHR10464:SF4">
    <property type="entry name" value="UREA TRANSPORTER"/>
    <property type="match status" value="1"/>
</dbReference>
<evidence type="ECO:0000313" key="9">
    <source>
        <dbReference type="EMBL" id="MPL89366.1"/>
    </source>
</evidence>
<comment type="similarity">
    <text evidence="2">Belongs to the urea transporter family.</text>
</comment>
<dbReference type="GO" id="GO:0005886">
    <property type="term" value="C:plasma membrane"/>
    <property type="evidence" value="ECO:0007669"/>
    <property type="project" value="UniProtKB-SubCell"/>
</dbReference>
<feature type="transmembrane region" description="Helical" evidence="7">
    <location>
        <begin position="66"/>
        <end position="88"/>
    </location>
</feature>